<dbReference type="AlphaFoldDB" id="A0A2H1JDG0"/>
<dbReference type="GO" id="GO:0051287">
    <property type="term" value="F:NAD binding"/>
    <property type="evidence" value="ECO:0007669"/>
    <property type="project" value="InterPro"/>
</dbReference>
<feature type="compositionally biased region" description="Low complexity" evidence="2">
    <location>
        <begin position="417"/>
        <end position="453"/>
    </location>
</feature>
<dbReference type="Pfam" id="PF03949">
    <property type="entry name" value="Malic_M"/>
    <property type="match status" value="1"/>
</dbReference>
<dbReference type="Gene3D" id="3.40.50.720">
    <property type="entry name" value="NAD(P)-binding Rossmann-like Domain"/>
    <property type="match status" value="1"/>
</dbReference>
<evidence type="ECO:0000313" key="6">
    <source>
        <dbReference type="Proteomes" id="UP000234342"/>
    </source>
</evidence>
<evidence type="ECO:0000259" key="4">
    <source>
        <dbReference type="SMART" id="SM01274"/>
    </source>
</evidence>
<reference evidence="6" key="1">
    <citation type="submission" date="2017-03" db="EMBL/GenBank/DDBJ databases">
        <authorList>
            <person name="Monnet C."/>
        </authorList>
    </citation>
    <scope>NUCLEOTIDE SEQUENCE [LARGE SCALE GENOMIC DNA]</scope>
    <source>
        <strain evidence="6">P10</strain>
    </source>
</reference>
<organism evidence="5 6">
    <name type="scientific">Brevibacterium antiquum</name>
    <dbReference type="NCBI Taxonomy" id="234835"/>
    <lineage>
        <taxon>Bacteria</taxon>
        <taxon>Bacillati</taxon>
        <taxon>Actinomycetota</taxon>
        <taxon>Actinomycetes</taxon>
        <taxon>Micrococcales</taxon>
        <taxon>Brevibacteriaceae</taxon>
        <taxon>Brevibacterium</taxon>
    </lineage>
</organism>
<proteinExistence type="predicted"/>
<dbReference type="InterPro" id="IPR036291">
    <property type="entry name" value="NAD(P)-bd_dom_sf"/>
</dbReference>
<dbReference type="PANTHER" id="PTHR43237:SF4">
    <property type="entry name" value="NADP-DEPENDENT MALIC ENZYME"/>
    <property type="match status" value="1"/>
</dbReference>
<dbReference type="EC" id="1.1.1.38" evidence="5"/>
<dbReference type="SMART" id="SM00919">
    <property type="entry name" value="Malic_M"/>
    <property type="match status" value="1"/>
</dbReference>
<feature type="domain" description="Malic enzyme NAD-binding" evidence="3">
    <location>
        <begin position="172"/>
        <end position="392"/>
    </location>
</feature>
<dbReference type="Proteomes" id="UP000234342">
    <property type="component" value="Unassembled WGS sequence"/>
</dbReference>
<dbReference type="SMART" id="SM01274">
    <property type="entry name" value="malic"/>
    <property type="match status" value="1"/>
</dbReference>
<dbReference type="InterPro" id="IPR051674">
    <property type="entry name" value="Malate_Decarboxylase"/>
</dbReference>
<protein>
    <submittedName>
        <fullName evidence="5">Malate dehydrogenase (Oxaloacetate-decarboxylating)</fullName>
        <ecNumber evidence="5">1.1.1.38</ecNumber>
    </submittedName>
</protein>
<accession>A0A2H1JDG0</accession>
<feature type="region of interest" description="Disordered" evidence="2">
    <location>
        <begin position="403"/>
        <end position="468"/>
    </location>
</feature>
<feature type="domain" description="Malic enzyme N-terminal" evidence="4">
    <location>
        <begin position="27"/>
        <end position="160"/>
    </location>
</feature>
<feature type="compositionally biased region" description="Polar residues" evidence="2">
    <location>
        <begin position="459"/>
        <end position="468"/>
    </location>
</feature>
<dbReference type="EMBL" id="FXZE01000007">
    <property type="protein sequence ID" value="SMX85394.1"/>
    <property type="molecule type" value="Genomic_DNA"/>
</dbReference>
<dbReference type="InterPro" id="IPR045213">
    <property type="entry name" value="Malic_NAD-bd_bact_type"/>
</dbReference>
<dbReference type="InterPro" id="IPR046346">
    <property type="entry name" value="Aminoacid_DH-like_N_sf"/>
</dbReference>
<evidence type="ECO:0000259" key="3">
    <source>
        <dbReference type="SMART" id="SM00919"/>
    </source>
</evidence>
<dbReference type="GO" id="GO:0016616">
    <property type="term" value="F:oxidoreductase activity, acting on the CH-OH group of donors, NAD or NADP as acceptor"/>
    <property type="evidence" value="ECO:0007669"/>
    <property type="project" value="InterPro"/>
</dbReference>
<dbReference type="InterPro" id="IPR012301">
    <property type="entry name" value="Malic_N_dom"/>
</dbReference>
<name>A0A2H1JDG0_9MICO</name>
<keyword evidence="6" id="KW-1185">Reference proteome</keyword>
<dbReference type="InterPro" id="IPR037062">
    <property type="entry name" value="Malic_N_dom_sf"/>
</dbReference>
<gene>
    <name evidence="5" type="ORF">BANT10_01882</name>
</gene>
<dbReference type="Gene3D" id="3.40.50.10380">
    <property type="entry name" value="Malic enzyme, N-terminal domain"/>
    <property type="match status" value="1"/>
</dbReference>
<dbReference type="GO" id="GO:0004470">
    <property type="term" value="F:malic enzyme activity"/>
    <property type="evidence" value="ECO:0007669"/>
    <property type="project" value="InterPro"/>
</dbReference>
<dbReference type="PANTHER" id="PTHR43237">
    <property type="entry name" value="NADP-DEPENDENT MALIC ENZYME"/>
    <property type="match status" value="1"/>
</dbReference>
<dbReference type="CDD" id="cd05311">
    <property type="entry name" value="NAD_bind_2_malic_enz"/>
    <property type="match status" value="1"/>
</dbReference>
<dbReference type="InterPro" id="IPR012302">
    <property type="entry name" value="Malic_NAD-bd"/>
</dbReference>
<sequence>MSIPTETSQTENHTPITDAEIFEAHEGGKLSAELTSPLQTQRDLSIAYTPGVAKVCTAIKDEPQLARTHTWTGRLVAVISDGSAVLGLGDIGPAASLPVMEGKCALFKSFSGLNAIPIVLDTNDTDEIVETIVRMAPTFGAINLEDISAPRCFEIEDRVKEALDIPVMHDDQHGTAVVVLAALTNALRVVKKSFESVRVVVSGAGAAGVAVVKILADAGVKDIVVLDSKGVVESGRSDLSETKQFLAESTNPRGISGGIGEALDGADAFIGVSGGTIDEAHLENMADDAIIFALSNPNPEVAPDVAAKYATVVATGRSDFPNQINNVLAFPGIFRGALDADANEITDDMKLVAARAIADLVGDDLEPGYIVPGALDSRVAPAVAEAVEKSALKRIGVCTRPVLARTSRSPAGPSPSTPTSSAPSPASNRPQPGPMPRSGRSTTSARTSSTPPAKRSRADGSTTSSPSV</sequence>
<evidence type="ECO:0000256" key="2">
    <source>
        <dbReference type="SAM" id="MobiDB-lite"/>
    </source>
</evidence>
<keyword evidence="1 5" id="KW-0560">Oxidoreductase</keyword>
<dbReference type="Pfam" id="PF00390">
    <property type="entry name" value="malic"/>
    <property type="match status" value="1"/>
</dbReference>
<dbReference type="SUPFAM" id="SSF53223">
    <property type="entry name" value="Aminoacid dehydrogenase-like, N-terminal domain"/>
    <property type="match status" value="1"/>
</dbReference>
<evidence type="ECO:0000313" key="5">
    <source>
        <dbReference type="EMBL" id="SMX85394.1"/>
    </source>
</evidence>
<evidence type="ECO:0000256" key="1">
    <source>
        <dbReference type="ARBA" id="ARBA00023002"/>
    </source>
</evidence>
<dbReference type="SUPFAM" id="SSF51735">
    <property type="entry name" value="NAD(P)-binding Rossmann-fold domains"/>
    <property type="match status" value="1"/>
</dbReference>